<dbReference type="InterPro" id="IPR045527">
    <property type="entry name" value="DUF6470"/>
</dbReference>
<dbReference type="AlphaFoldDB" id="A0A559KB31"/>
<gene>
    <name evidence="1" type="ORF">FPZ49_14210</name>
</gene>
<organism evidence="1 2">
    <name type="scientific">Paenibacillus cremeus</name>
    <dbReference type="NCBI Taxonomy" id="2163881"/>
    <lineage>
        <taxon>Bacteria</taxon>
        <taxon>Bacillati</taxon>
        <taxon>Bacillota</taxon>
        <taxon>Bacilli</taxon>
        <taxon>Bacillales</taxon>
        <taxon>Paenibacillaceae</taxon>
        <taxon>Paenibacillus</taxon>
    </lineage>
</organism>
<dbReference type="EMBL" id="VNJI01000015">
    <property type="protein sequence ID" value="TVY09334.1"/>
    <property type="molecule type" value="Genomic_DNA"/>
</dbReference>
<sequence length="165" mass="18573">MSIRQPQPDIEMTTTPTKIELNSPKGELKIDQDAAWDALGVSRRETFNARMASEGRRIAMEAIERIAEKGNRLARIQDHADVIADFAAEDAFTGNGVNYLGDPSYNNVDIDYIPHKVETEVTPGSVDYRATPHYAEVNYQPGKVSFYMQQYPKVEMIPPQIDLKV</sequence>
<accession>A0A559KB31</accession>
<dbReference type="Proteomes" id="UP000317036">
    <property type="component" value="Unassembled WGS sequence"/>
</dbReference>
<evidence type="ECO:0000313" key="1">
    <source>
        <dbReference type="EMBL" id="TVY09334.1"/>
    </source>
</evidence>
<keyword evidence="2" id="KW-1185">Reference proteome</keyword>
<comment type="caution">
    <text evidence="1">The sequence shown here is derived from an EMBL/GenBank/DDBJ whole genome shotgun (WGS) entry which is preliminary data.</text>
</comment>
<evidence type="ECO:0000313" key="2">
    <source>
        <dbReference type="Proteomes" id="UP000317036"/>
    </source>
</evidence>
<reference evidence="1 2" key="1">
    <citation type="submission" date="2019-07" db="EMBL/GenBank/DDBJ databases">
        <authorList>
            <person name="Kim J."/>
        </authorList>
    </citation>
    <scope>NUCLEOTIDE SEQUENCE [LARGE SCALE GENOMIC DNA]</scope>
    <source>
        <strain evidence="1 2">JC52</strain>
    </source>
</reference>
<dbReference type="Pfam" id="PF20074">
    <property type="entry name" value="DUF6470"/>
    <property type="match status" value="1"/>
</dbReference>
<protein>
    <submittedName>
        <fullName evidence="1">Uncharacterized protein</fullName>
    </submittedName>
</protein>
<proteinExistence type="predicted"/>
<name>A0A559KB31_9BACL</name>